<proteinExistence type="predicted"/>
<organism evidence="1 2">
    <name type="scientific">Candidatus Thiomargarita nelsonii</name>
    <dbReference type="NCBI Taxonomy" id="1003181"/>
    <lineage>
        <taxon>Bacteria</taxon>
        <taxon>Pseudomonadati</taxon>
        <taxon>Pseudomonadota</taxon>
        <taxon>Gammaproteobacteria</taxon>
        <taxon>Thiotrichales</taxon>
        <taxon>Thiotrichaceae</taxon>
        <taxon>Thiomargarita</taxon>
    </lineage>
</organism>
<gene>
    <name evidence="1" type="ORF">THIOM_003056</name>
</gene>
<evidence type="ECO:0000313" key="2">
    <source>
        <dbReference type="Proteomes" id="UP000076962"/>
    </source>
</evidence>
<accession>A0A176RZF4</accession>
<reference evidence="1 2" key="1">
    <citation type="submission" date="2016-05" db="EMBL/GenBank/DDBJ databases">
        <title>Single-cell genome of chain-forming Candidatus Thiomargarita nelsonii and comparison to other large sulfur-oxidizing bacteria.</title>
        <authorList>
            <person name="Winkel M."/>
            <person name="Salman V."/>
            <person name="Woyke T."/>
            <person name="Schulz-Vogt H."/>
            <person name="Richter M."/>
            <person name="Flood B."/>
            <person name="Bailey J."/>
            <person name="Amann R."/>
            <person name="Mussmann M."/>
        </authorList>
    </citation>
    <scope>NUCLEOTIDE SEQUENCE [LARGE SCALE GENOMIC DNA]</scope>
    <source>
        <strain evidence="1 2">THI036</strain>
    </source>
</reference>
<dbReference type="EMBL" id="LUTY01001811">
    <property type="protein sequence ID" value="OAD21183.1"/>
    <property type="molecule type" value="Genomic_DNA"/>
</dbReference>
<comment type="caution">
    <text evidence="1">The sequence shown here is derived from an EMBL/GenBank/DDBJ whole genome shotgun (WGS) entry which is preliminary data.</text>
</comment>
<sequence length="53" mass="6740">MPKFFQDHFEHFVRRCCKHQKHSDFWPLVFAPSSRTFKKRFDFCLMLKYYLYT</sequence>
<protein>
    <submittedName>
        <fullName evidence="1">Uncharacterized protein</fullName>
    </submittedName>
</protein>
<dbReference type="Proteomes" id="UP000076962">
    <property type="component" value="Unassembled WGS sequence"/>
</dbReference>
<name>A0A176RZF4_9GAMM</name>
<evidence type="ECO:0000313" key="1">
    <source>
        <dbReference type="EMBL" id="OAD21183.1"/>
    </source>
</evidence>
<dbReference type="AlphaFoldDB" id="A0A176RZF4"/>
<keyword evidence="2" id="KW-1185">Reference proteome</keyword>